<accession>A0A1Q9EP01</accession>
<dbReference type="GO" id="GO:0006412">
    <property type="term" value="P:translation"/>
    <property type="evidence" value="ECO:0007669"/>
    <property type="project" value="InterPro"/>
</dbReference>
<comment type="caution">
    <text evidence="4">The sequence shown here is derived from an EMBL/GenBank/DDBJ whole genome shotgun (WGS) entry which is preliminary data.</text>
</comment>
<dbReference type="InterPro" id="IPR005822">
    <property type="entry name" value="Ribosomal_uL13"/>
</dbReference>
<keyword evidence="2 4" id="KW-0689">Ribosomal protein</keyword>
<proteinExistence type="inferred from homology"/>
<evidence type="ECO:0000313" key="4">
    <source>
        <dbReference type="EMBL" id="OLQ09117.1"/>
    </source>
</evidence>
<dbReference type="PANTHER" id="PTHR11545:SF41">
    <property type="entry name" value="50S RIBOSOMAL PROTEIN L13, CHLOROPLASTIC"/>
    <property type="match status" value="1"/>
</dbReference>
<evidence type="ECO:0000256" key="3">
    <source>
        <dbReference type="ARBA" id="ARBA00023274"/>
    </source>
</evidence>
<name>A0A1Q9EP01_SYMMI</name>
<dbReference type="GO" id="GO:0003735">
    <property type="term" value="F:structural constituent of ribosome"/>
    <property type="evidence" value="ECO:0007669"/>
    <property type="project" value="InterPro"/>
</dbReference>
<keyword evidence="5" id="KW-1185">Reference proteome</keyword>
<dbReference type="Proteomes" id="UP000186817">
    <property type="component" value="Unassembled WGS sequence"/>
</dbReference>
<reference evidence="4 5" key="1">
    <citation type="submission" date="2016-02" db="EMBL/GenBank/DDBJ databases">
        <title>Genome analysis of coral dinoflagellate symbionts highlights evolutionary adaptations to a symbiotic lifestyle.</title>
        <authorList>
            <person name="Aranda M."/>
            <person name="Li Y."/>
            <person name="Liew Y.J."/>
            <person name="Baumgarten S."/>
            <person name="Simakov O."/>
            <person name="Wilson M."/>
            <person name="Piel J."/>
            <person name="Ashoor H."/>
            <person name="Bougouffa S."/>
            <person name="Bajic V.B."/>
            <person name="Ryu T."/>
            <person name="Ravasi T."/>
            <person name="Bayer T."/>
            <person name="Micklem G."/>
            <person name="Kim H."/>
            <person name="Bhak J."/>
            <person name="Lajeunesse T.C."/>
            <person name="Voolstra C.R."/>
        </authorList>
    </citation>
    <scope>NUCLEOTIDE SEQUENCE [LARGE SCALE GENOMIC DNA]</scope>
    <source>
        <strain evidence="4 5">CCMP2467</strain>
    </source>
</reference>
<dbReference type="Gene3D" id="3.90.1180.10">
    <property type="entry name" value="Ribosomal protein L13"/>
    <property type="match status" value="2"/>
</dbReference>
<evidence type="ECO:0000256" key="2">
    <source>
        <dbReference type="ARBA" id="ARBA00022980"/>
    </source>
</evidence>
<dbReference type="SUPFAM" id="SSF52161">
    <property type="entry name" value="Ribosomal protein L13"/>
    <property type="match status" value="2"/>
</dbReference>
<organism evidence="4 5">
    <name type="scientific">Symbiodinium microadriaticum</name>
    <name type="common">Dinoflagellate</name>
    <name type="synonym">Zooxanthella microadriatica</name>
    <dbReference type="NCBI Taxonomy" id="2951"/>
    <lineage>
        <taxon>Eukaryota</taxon>
        <taxon>Sar</taxon>
        <taxon>Alveolata</taxon>
        <taxon>Dinophyceae</taxon>
        <taxon>Suessiales</taxon>
        <taxon>Symbiodiniaceae</taxon>
        <taxon>Symbiodinium</taxon>
    </lineage>
</organism>
<dbReference type="Pfam" id="PF00572">
    <property type="entry name" value="Ribosomal_L13"/>
    <property type="match status" value="1"/>
</dbReference>
<evidence type="ECO:0000313" key="5">
    <source>
        <dbReference type="Proteomes" id="UP000186817"/>
    </source>
</evidence>
<dbReference type="GO" id="GO:0005762">
    <property type="term" value="C:mitochondrial large ribosomal subunit"/>
    <property type="evidence" value="ECO:0007669"/>
    <property type="project" value="TreeGrafter"/>
</dbReference>
<dbReference type="CDD" id="cd00392">
    <property type="entry name" value="Ribosomal_L13"/>
    <property type="match status" value="1"/>
</dbReference>
<dbReference type="AlphaFoldDB" id="A0A1Q9EP01"/>
<comment type="similarity">
    <text evidence="1">Belongs to the universal ribosomal protein uL13 family.</text>
</comment>
<dbReference type="InterPro" id="IPR036899">
    <property type="entry name" value="Ribosomal_uL13_sf"/>
</dbReference>
<dbReference type="PANTHER" id="PTHR11545">
    <property type="entry name" value="RIBOSOMAL PROTEIN L13"/>
    <property type="match status" value="1"/>
</dbReference>
<dbReference type="GO" id="GO:0017148">
    <property type="term" value="P:negative regulation of translation"/>
    <property type="evidence" value="ECO:0007669"/>
    <property type="project" value="TreeGrafter"/>
</dbReference>
<protein>
    <submittedName>
        <fullName evidence="4">50S ribosomal protein L13</fullName>
    </submittedName>
</protein>
<sequence>MFRSAARWVRKVRRTDPSRTWQSFRDAKVINPFAEYQWTSQPYPDYNMPRVADDARPHRTLKAISHHDEKGWWHIIDAKGRDVGKLAAFASQLLQGKHRGRVEKVFVEFQRKAFHMIGGCIICVCYHWGIKHQVLKPAYLGDSESTASTGMDAGAAFLAVSLVCWVIEAARLCVPSVQAWYLKTFKGLIRQKEHNKAAGIAYFLPGALAAMLAAPSNFAILGILFLSVGDAAASIGTAFGYIPVFNSARKVEGSIGCFTVCLALAVHAGLSPGVSLIASVFVTLGEVLAEIIGLDDNFVIPMLGVLGVRIGLYPQLGQMAGVVCVGLGLGVGLAAIVGATTAKESKCCDYAPDRVKGDSVIIVNAIHLHFPGHTWDTKIYRFYRNRKTDPRGPKVVTATRLMMLNPSIVISQAVKGMLPKNLLRPNWLRRLYCYPGAIHPHWGIPQVIVPAQRGPELSPDAFTVQDAEAPDSIPDK</sequence>
<keyword evidence="3" id="KW-0687">Ribonucleoprotein</keyword>
<dbReference type="GO" id="GO:0003729">
    <property type="term" value="F:mRNA binding"/>
    <property type="evidence" value="ECO:0007669"/>
    <property type="project" value="TreeGrafter"/>
</dbReference>
<dbReference type="OrthoDB" id="274622at2759"/>
<dbReference type="EMBL" id="LSRX01000103">
    <property type="protein sequence ID" value="OLQ09117.1"/>
    <property type="molecule type" value="Genomic_DNA"/>
</dbReference>
<gene>
    <name evidence="4" type="primary">rplM</name>
    <name evidence="4" type="ORF">AK812_SmicGene7335</name>
</gene>
<evidence type="ECO:0000256" key="1">
    <source>
        <dbReference type="ARBA" id="ARBA00006227"/>
    </source>
</evidence>